<evidence type="ECO:0000256" key="6">
    <source>
        <dbReference type="ARBA" id="ARBA00022692"/>
    </source>
</evidence>
<evidence type="ECO:0000256" key="5">
    <source>
        <dbReference type="ARBA" id="ARBA00022679"/>
    </source>
</evidence>
<keyword evidence="8 17" id="KW-0418">Kinase</keyword>
<dbReference type="CDD" id="cd00082">
    <property type="entry name" value="HisKA"/>
    <property type="match status" value="1"/>
</dbReference>
<gene>
    <name evidence="17" type="ORF">Osc7112_4662</name>
</gene>
<dbReference type="EMBL" id="CP003614">
    <property type="protein sequence ID" value="AFZ08952.1"/>
    <property type="molecule type" value="Genomic_DNA"/>
</dbReference>
<evidence type="ECO:0000256" key="2">
    <source>
        <dbReference type="ARBA" id="ARBA00004370"/>
    </source>
</evidence>
<dbReference type="SUPFAM" id="SSF47384">
    <property type="entry name" value="Homodimeric domain of signal transducing histidine kinase"/>
    <property type="match status" value="1"/>
</dbReference>
<dbReference type="InterPro" id="IPR003594">
    <property type="entry name" value="HATPase_dom"/>
</dbReference>
<dbReference type="GO" id="GO:0000155">
    <property type="term" value="F:phosphorelay sensor kinase activity"/>
    <property type="evidence" value="ECO:0007669"/>
    <property type="project" value="InterPro"/>
</dbReference>
<dbReference type="InterPro" id="IPR036097">
    <property type="entry name" value="HisK_dim/P_sf"/>
</dbReference>
<dbReference type="eggNOG" id="COG4191">
    <property type="taxonomic scope" value="Bacteria"/>
</dbReference>
<dbReference type="STRING" id="179408.Osc7112_4662"/>
<comment type="subcellular location">
    <subcellularLocation>
        <location evidence="2">Membrane</location>
    </subcellularLocation>
</comment>
<dbReference type="SUPFAM" id="SSF55874">
    <property type="entry name" value="ATPase domain of HSP90 chaperone/DNA topoisomerase II/histidine kinase"/>
    <property type="match status" value="1"/>
</dbReference>
<dbReference type="Proteomes" id="UP000010478">
    <property type="component" value="Chromosome"/>
</dbReference>
<accession>K9VN98</accession>
<keyword evidence="4" id="KW-0597">Phosphoprotein</keyword>
<dbReference type="InterPro" id="IPR005467">
    <property type="entry name" value="His_kinase_dom"/>
</dbReference>
<dbReference type="InterPro" id="IPR036890">
    <property type="entry name" value="HATPase_C_sf"/>
</dbReference>
<keyword evidence="12 15" id="KW-0472">Membrane</keyword>
<protein>
    <recommendedName>
        <fullName evidence="3">histidine kinase</fullName>
        <ecNumber evidence="3">2.7.13.3</ecNumber>
    </recommendedName>
</protein>
<feature type="transmembrane region" description="Helical" evidence="15">
    <location>
        <begin position="345"/>
        <end position="366"/>
    </location>
</feature>
<dbReference type="SMART" id="SM00388">
    <property type="entry name" value="HisKA"/>
    <property type="match status" value="1"/>
</dbReference>
<dbReference type="KEGG" id="oni:Osc7112_4662"/>
<evidence type="ECO:0000256" key="14">
    <source>
        <dbReference type="SAM" id="MobiDB-lite"/>
    </source>
</evidence>
<reference evidence="17 18" key="1">
    <citation type="submission" date="2012-05" db="EMBL/GenBank/DDBJ databases">
        <title>Finished chromosome of genome of Oscillatoria sp. PCC 7112.</title>
        <authorList>
            <consortium name="US DOE Joint Genome Institute"/>
            <person name="Gugger M."/>
            <person name="Coursin T."/>
            <person name="Rippka R."/>
            <person name="Tandeau De Marsac N."/>
            <person name="Huntemann M."/>
            <person name="Wei C.-L."/>
            <person name="Han J."/>
            <person name="Detter J.C."/>
            <person name="Han C."/>
            <person name="Tapia R."/>
            <person name="Davenport K."/>
            <person name="Daligault H."/>
            <person name="Erkkila T."/>
            <person name="Gu W."/>
            <person name="Munk A.C.C."/>
            <person name="Teshima H."/>
            <person name="Xu Y."/>
            <person name="Chain P."/>
            <person name="Chen A."/>
            <person name="Krypides N."/>
            <person name="Mavromatis K."/>
            <person name="Markowitz V."/>
            <person name="Szeto E."/>
            <person name="Ivanova N."/>
            <person name="Mikhailova N."/>
            <person name="Ovchinnikova G."/>
            <person name="Pagani I."/>
            <person name="Pati A."/>
            <person name="Goodwin L."/>
            <person name="Peters L."/>
            <person name="Pitluck S."/>
            <person name="Woyke T."/>
            <person name="Kerfeld C."/>
        </authorList>
    </citation>
    <scope>NUCLEOTIDE SEQUENCE [LARGE SCALE GENOMIC DNA]</scope>
    <source>
        <strain evidence="17 18">PCC 7112</strain>
    </source>
</reference>
<evidence type="ECO:0000256" key="7">
    <source>
        <dbReference type="ARBA" id="ARBA00022741"/>
    </source>
</evidence>
<dbReference type="Gene3D" id="1.10.287.130">
    <property type="match status" value="1"/>
</dbReference>
<feature type="compositionally biased region" description="Basic and acidic residues" evidence="14">
    <location>
        <begin position="1"/>
        <end position="14"/>
    </location>
</feature>
<dbReference type="Gene3D" id="3.30.450.350">
    <property type="entry name" value="CHASE domain"/>
    <property type="match status" value="1"/>
</dbReference>
<dbReference type="AlphaFoldDB" id="K9VN98"/>
<feature type="coiled-coil region" evidence="13">
    <location>
        <begin position="376"/>
        <end position="406"/>
    </location>
</feature>
<proteinExistence type="predicted"/>
<dbReference type="InterPro" id="IPR004358">
    <property type="entry name" value="Sig_transdc_His_kin-like_C"/>
</dbReference>
<feature type="region of interest" description="Disordered" evidence="14">
    <location>
        <begin position="1"/>
        <end position="38"/>
    </location>
</feature>
<dbReference type="SMART" id="SM00387">
    <property type="entry name" value="HATPase_c"/>
    <property type="match status" value="1"/>
</dbReference>
<dbReference type="PRINTS" id="PR00344">
    <property type="entry name" value="BCTRLSENSOR"/>
</dbReference>
<evidence type="ECO:0000256" key="1">
    <source>
        <dbReference type="ARBA" id="ARBA00000085"/>
    </source>
</evidence>
<evidence type="ECO:0000256" key="11">
    <source>
        <dbReference type="ARBA" id="ARBA00023012"/>
    </source>
</evidence>
<keyword evidence="18" id="KW-1185">Reference proteome</keyword>
<dbReference type="InterPro" id="IPR006189">
    <property type="entry name" value="CHASE_dom"/>
</dbReference>
<evidence type="ECO:0000256" key="4">
    <source>
        <dbReference type="ARBA" id="ARBA00022553"/>
    </source>
</evidence>
<keyword evidence="5" id="KW-0808">Transferase</keyword>
<dbReference type="eggNOG" id="COG3614">
    <property type="taxonomic scope" value="Bacteria"/>
</dbReference>
<keyword evidence="7" id="KW-0547">Nucleotide-binding</keyword>
<evidence type="ECO:0000256" key="10">
    <source>
        <dbReference type="ARBA" id="ARBA00022989"/>
    </source>
</evidence>
<evidence type="ECO:0000256" key="9">
    <source>
        <dbReference type="ARBA" id="ARBA00022840"/>
    </source>
</evidence>
<name>K9VN98_9CYAN</name>
<dbReference type="GO" id="GO:0016020">
    <property type="term" value="C:membrane"/>
    <property type="evidence" value="ECO:0007669"/>
    <property type="project" value="UniProtKB-SubCell"/>
</dbReference>
<evidence type="ECO:0000256" key="15">
    <source>
        <dbReference type="SAM" id="Phobius"/>
    </source>
</evidence>
<evidence type="ECO:0000313" key="18">
    <source>
        <dbReference type="Proteomes" id="UP000010478"/>
    </source>
</evidence>
<evidence type="ECO:0000256" key="13">
    <source>
        <dbReference type="SAM" id="Coils"/>
    </source>
</evidence>
<evidence type="ECO:0000256" key="3">
    <source>
        <dbReference type="ARBA" id="ARBA00012438"/>
    </source>
</evidence>
<dbReference type="Gene3D" id="3.30.565.10">
    <property type="entry name" value="Histidine kinase-like ATPase, C-terminal domain"/>
    <property type="match status" value="1"/>
</dbReference>
<organism evidence="17 18">
    <name type="scientific">Phormidium nigroviride PCC 7112</name>
    <dbReference type="NCBI Taxonomy" id="179408"/>
    <lineage>
        <taxon>Bacteria</taxon>
        <taxon>Bacillati</taxon>
        <taxon>Cyanobacteriota</taxon>
        <taxon>Cyanophyceae</taxon>
        <taxon>Oscillatoriophycideae</taxon>
        <taxon>Oscillatoriales</taxon>
        <taxon>Oscillatoriaceae</taxon>
        <taxon>Phormidium</taxon>
    </lineage>
</organism>
<sequence>MLSRGSKSEAEPPEIHSQAEPGKGKKLPPEILSGNDKKRSAKNMNANKLFNLATSNLLAYRRYIQAGLTLCAGLGLSAIASSVAYNWEYKSMQAELQERLDKIATEIQRDVSGNLEIIRAAGAFYSVFDGVKKPEINTFVGTAMYRHPSLKAIAWLPRVSESPQFLTDEIDLGLDLTANRLALEKAVKRQEIIATDRQKWSSQNQPSVFVFMPIFSQISAGDPAGLPENFSAREPENLKGFTLGVLLVDAIVKSALQETKLNFINVYLQDAMAPEAERFLAFYEAKTKRIITDEKMKNKLPIGERAYCPDGSSCTRILNIENRRWLLQLRLTPEYINPLRFWRSLTVLIFGTILTLAATLYLMSLWNYTARIEKIAAERTAKSKQLEQTLQELQQTQTQLIQQEKMSSLGLLVAGVAHEVNNPISFIYGNIQHASAYSSDLLELVKLYQKHYLHPPSEISEYLENIDFDFLSKDLPQLLSSMKIGADRIVQIVKSLRNFSRLDESEMKPVNIHEGIDSTLLILQSRLKATADRPAIEIVKNYCHLPLVECYAGQLNQVFMNILANAIDALESYNLDRGPQAAKANPIAIAITTEYSTIPDKIIVRISDNGPGMAENVKKRLFDPFFTTKPAGKGTGLGLSISYKIVVEKHKGTLRCDSTPGLGTEFSIEIPLRQEVRQAVPFVSRKISEAA</sequence>
<dbReference type="EC" id="2.7.13.3" evidence="3"/>
<dbReference type="InterPro" id="IPR042240">
    <property type="entry name" value="CHASE_sf"/>
</dbReference>
<feature type="transmembrane region" description="Helical" evidence="15">
    <location>
        <begin position="63"/>
        <end position="87"/>
    </location>
</feature>
<keyword evidence="11" id="KW-0902">Two-component regulatory system</keyword>
<dbReference type="PANTHER" id="PTHR43065">
    <property type="entry name" value="SENSOR HISTIDINE KINASE"/>
    <property type="match status" value="1"/>
</dbReference>
<evidence type="ECO:0000313" key="17">
    <source>
        <dbReference type="EMBL" id="AFZ08952.1"/>
    </source>
</evidence>
<keyword evidence="13" id="KW-0175">Coiled coil</keyword>
<dbReference type="PANTHER" id="PTHR43065:SF10">
    <property type="entry name" value="PEROXIDE STRESS-ACTIVATED HISTIDINE KINASE MAK3"/>
    <property type="match status" value="1"/>
</dbReference>
<dbReference type="GO" id="GO:0005524">
    <property type="term" value="F:ATP binding"/>
    <property type="evidence" value="ECO:0007669"/>
    <property type="project" value="UniProtKB-KW"/>
</dbReference>
<keyword evidence="6 15" id="KW-0812">Transmembrane</keyword>
<dbReference type="Pfam" id="PF03924">
    <property type="entry name" value="CHASE"/>
    <property type="match status" value="1"/>
</dbReference>
<keyword evidence="9" id="KW-0067">ATP-binding</keyword>
<evidence type="ECO:0000259" key="16">
    <source>
        <dbReference type="PROSITE" id="PS50109"/>
    </source>
</evidence>
<comment type="catalytic activity">
    <reaction evidence="1">
        <text>ATP + protein L-histidine = ADP + protein N-phospho-L-histidine.</text>
        <dbReference type="EC" id="2.7.13.3"/>
    </reaction>
</comment>
<dbReference type="PROSITE" id="PS50109">
    <property type="entry name" value="HIS_KIN"/>
    <property type="match status" value="1"/>
</dbReference>
<dbReference type="HOGENOM" id="CLU_000445_114_39_3"/>
<evidence type="ECO:0000256" key="12">
    <source>
        <dbReference type="ARBA" id="ARBA00023136"/>
    </source>
</evidence>
<evidence type="ECO:0000256" key="8">
    <source>
        <dbReference type="ARBA" id="ARBA00022777"/>
    </source>
</evidence>
<feature type="domain" description="Histidine kinase" evidence="16">
    <location>
        <begin position="415"/>
        <end position="674"/>
    </location>
</feature>
<dbReference type="Pfam" id="PF02518">
    <property type="entry name" value="HATPase_c"/>
    <property type="match status" value="1"/>
</dbReference>
<keyword evidence="10 15" id="KW-1133">Transmembrane helix</keyword>
<dbReference type="SMART" id="SM01079">
    <property type="entry name" value="CHASE"/>
    <property type="match status" value="1"/>
</dbReference>
<dbReference type="InterPro" id="IPR003661">
    <property type="entry name" value="HisK_dim/P_dom"/>
</dbReference>